<dbReference type="InterPro" id="IPR001789">
    <property type="entry name" value="Sig_transdc_resp-reg_receiver"/>
</dbReference>
<dbReference type="GeneID" id="86851312"/>
<dbReference type="InterPro" id="IPR009057">
    <property type="entry name" value="Homeodomain-like_sf"/>
</dbReference>
<dbReference type="GO" id="GO:0006355">
    <property type="term" value="P:regulation of DNA-templated transcription"/>
    <property type="evidence" value="ECO:0007669"/>
    <property type="project" value="InterPro"/>
</dbReference>
<evidence type="ECO:0000259" key="12">
    <source>
        <dbReference type="PROSITE" id="PS50110"/>
    </source>
</evidence>
<dbReference type="PROSITE" id="PS50045">
    <property type="entry name" value="SIGMA54_INTERACT_4"/>
    <property type="match status" value="1"/>
</dbReference>
<dbReference type="GO" id="GO:0005524">
    <property type="term" value="F:ATP binding"/>
    <property type="evidence" value="ECO:0007669"/>
    <property type="project" value="UniProtKB-KW"/>
</dbReference>
<name>A0AA87Q4M0_RHIRH</name>
<dbReference type="RefSeq" id="WP_012649439.1">
    <property type="nucleotide sequence ID" value="NZ_BAYX01000003.1"/>
</dbReference>
<dbReference type="PROSITE" id="PS50110">
    <property type="entry name" value="RESPONSE_REGULATORY"/>
    <property type="match status" value="1"/>
</dbReference>
<keyword evidence="7" id="KW-0804">Transcription</keyword>
<dbReference type="SUPFAM" id="SSF46689">
    <property type="entry name" value="Homeodomain-like"/>
    <property type="match status" value="1"/>
</dbReference>
<dbReference type="InterPro" id="IPR058031">
    <property type="entry name" value="AAA_lid_NorR"/>
</dbReference>
<sequence>MTDALPGVLLIEDDAALRRSLAQWLSLNELSVTEAADGNEALKVLRSDTIDVVISDVRMPGISGLELLAVIRKTWPELPVIILSGHGDVPMAVAAIQAGAFNFLTKPYVPEQLIGTLQNALEQTRLRRRVVSLEQSNAIQARLERQLLGADQATTRLKSTIEQLAPYHVDVLIKGETGSGKEVVARLLHECSPRQAGPFVAINCAALPLDIVESELFGHETGAFTGASGIRIGKFEFAKGGTIFLDEIESMPLSIQAKLLRALQERTVTRLGSNRDIPIDIRILSATKEDLRDLASRGLFREDLYYRLAAADIAIPPLRDRGHDALLLFEHFMLSMAERLERKALSLTDEETRFLLAYAWPGNVRELKHLAERRALGLDWRPDTDQQDDLTVENSSLADLVDQFELNLIEQALRNADGRTSLAAERLQLPHRTLNEKLKRLSTKNRSDRA</sequence>
<dbReference type="GO" id="GO:0043565">
    <property type="term" value="F:sequence-specific DNA binding"/>
    <property type="evidence" value="ECO:0007669"/>
    <property type="project" value="InterPro"/>
</dbReference>
<protein>
    <recommendedName>
        <fullName evidence="9">C4-dicarboxylate transport transcriptional regulatory protein DctD</fullName>
    </recommendedName>
</protein>
<evidence type="ECO:0000259" key="11">
    <source>
        <dbReference type="PROSITE" id="PS50045"/>
    </source>
</evidence>
<evidence type="ECO:0000256" key="4">
    <source>
        <dbReference type="ARBA" id="ARBA00023012"/>
    </source>
</evidence>
<dbReference type="InterPro" id="IPR002078">
    <property type="entry name" value="Sigma_54_int"/>
</dbReference>
<keyword evidence="6" id="KW-0010">Activator</keyword>
<comment type="caution">
    <text evidence="13">The sequence shown here is derived from an EMBL/GenBank/DDBJ whole genome shotgun (WGS) entry which is preliminary data.</text>
</comment>
<dbReference type="Gene3D" id="3.40.50.300">
    <property type="entry name" value="P-loop containing nucleotide triphosphate hydrolases"/>
    <property type="match status" value="1"/>
</dbReference>
<dbReference type="PRINTS" id="PR01590">
    <property type="entry name" value="HTHFIS"/>
</dbReference>
<proteinExistence type="predicted"/>
<dbReference type="Gene3D" id="1.10.10.60">
    <property type="entry name" value="Homeodomain-like"/>
    <property type="match status" value="1"/>
</dbReference>
<dbReference type="InterPro" id="IPR027417">
    <property type="entry name" value="P-loop_NTPase"/>
</dbReference>
<dbReference type="Proteomes" id="UP000026941">
    <property type="component" value="Unassembled WGS sequence"/>
</dbReference>
<dbReference type="FunFam" id="3.40.50.300:FF:000006">
    <property type="entry name" value="DNA-binding transcriptional regulator NtrC"/>
    <property type="match status" value="1"/>
</dbReference>
<evidence type="ECO:0000256" key="10">
    <source>
        <dbReference type="PROSITE-ProRule" id="PRU00169"/>
    </source>
</evidence>
<dbReference type="Pfam" id="PF02954">
    <property type="entry name" value="HTH_8"/>
    <property type="match status" value="1"/>
</dbReference>
<keyword evidence="3" id="KW-0067">ATP-binding</keyword>
<evidence type="ECO:0000313" key="14">
    <source>
        <dbReference type="Proteomes" id="UP000026941"/>
    </source>
</evidence>
<dbReference type="PROSITE" id="PS00675">
    <property type="entry name" value="SIGMA54_INTERACT_1"/>
    <property type="match status" value="1"/>
</dbReference>
<dbReference type="InterPro" id="IPR025662">
    <property type="entry name" value="Sigma_54_int_dom_ATP-bd_1"/>
</dbReference>
<dbReference type="PANTHER" id="PTHR32071:SF57">
    <property type="entry name" value="C4-DICARBOXYLATE TRANSPORT TRANSCRIPTIONAL REGULATORY PROTEIN DCTD"/>
    <property type="match status" value="1"/>
</dbReference>
<dbReference type="InterPro" id="IPR002197">
    <property type="entry name" value="HTH_Fis"/>
</dbReference>
<comment type="function">
    <text evidence="8">Member of the two-component regulatory system DctB/DctD involved in the transport of C4-dicarboxylates. When activated by DctB acts in conjunction with sigma-54 to activate the transcription of dctA.</text>
</comment>
<dbReference type="PANTHER" id="PTHR32071">
    <property type="entry name" value="TRANSCRIPTIONAL REGULATORY PROTEIN"/>
    <property type="match status" value="1"/>
</dbReference>
<keyword evidence="2" id="KW-0547">Nucleotide-binding</keyword>
<evidence type="ECO:0000256" key="2">
    <source>
        <dbReference type="ARBA" id="ARBA00022741"/>
    </source>
</evidence>
<dbReference type="InterPro" id="IPR011006">
    <property type="entry name" value="CheY-like_superfamily"/>
</dbReference>
<keyword evidence="5" id="KW-0805">Transcription regulation</keyword>
<evidence type="ECO:0000256" key="6">
    <source>
        <dbReference type="ARBA" id="ARBA00023159"/>
    </source>
</evidence>
<accession>A0AA87Q4M0</accession>
<feature type="domain" description="Response regulatory" evidence="12">
    <location>
        <begin position="7"/>
        <end position="121"/>
    </location>
</feature>
<gene>
    <name evidence="13" type="ORF">RRH01S_03_04180</name>
</gene>
<dbReference type="AlphaFoldDB" id="A0AA87Q4M0"/>
<dbReference type="SUPFAM" id="SSF52540">
    <property type="entry name" value="P-loop containing nucleoside triphosphate hydrolases"/>
    <property type="match status" value="1"/>
</dbReference>
<feature type="domain" description="Sigma-54 factor interaction" evidence="11">
    <location>
        <begin position="147"/>
        <end position="376"/>
    </location>
</feature>
<dbReference type="SMART" id="SM00382">
    <property type="entry name" value="AAA"/>
    <property type="match status" value="1"/>
</dbReference>
<keyword evidence="4" id="KW-0902">Two-component regulatory system</keyword>
<evidence type="ECO:0000256" key="8">
    <source>
        <dbReference type="ARBA" id="ARBA00059408"/>
    </source>
</evidence>
<dbReference type="Pfam" id="PF00072">
    <property type="entry name" value="Response_reg"/>
    <property type="match status" value="1"/>
</dbReference>
<dbReference type="FunFam" id="3.40.50.2300:FF:000018">
    <property type="entry name" value="DNA-binding transcriptional regulator NtrC"/>
    <property type="match status" value="1"/>
</dbReference>
<organism evidence="13 14">
    <name type="scientific">Rhizobium rhizogenes NBRC 13257</name>
    <dbReference type="NCBI Taxonomy" id="1220581"/>
    <lineage>
        <taxon>Bacteria</taxon>
        <taxon>Pseudomonadati</taxon>
        <taxon>Pseudomonadota</taxon>
        <taxon>Alphaproteobacteria</taxon>
        <taxon>Hyphomicrobiales</taxon>
        <taxon>Rhizobiaceae</taxon>
        <taxon>Rhizobium/Agrobacterium group</taxon>
        <taxon>Rhizobium</taxon>
    </lineage>
</organism>
<dbReference type="Pfam" id="PF25601">
    <property type="entry name" value="AAA_lid_14"/>
    <property type="match status" value="1"/>
</dbReference>
<dbReference type="Gene3D" id="1.10.8.60">
    <property type="match status" value="1"/>
</dbReference>
<feature type="modified residue" description="4-aspartylphosphate" evidence="10">
    <location>
        <position position="56"/>
    </location>
</feature>
<dbReference type="GO" id="GO:0000160">
    <property type="term" value="P:phosphorelay signal transduction system"/>
    <property type="evidence" value="ECO:0007669"/>
    <property type="project" value="UniProtKB-KW"/>
</dbReference>
<dbReference type="CDD" id="cd00009">
    <property type="entry name" value="AAA"/>
    <property type="match status" value="1"/>
</dbReference>
<dbReference type="Pfam" id="PF00158">
    <property type="entry name" value="Sigma54_activat"/>
    <property type="match status" value="1"/>
</dbReference>
<dbReference type="SMART" id="SM00448">
    <property type="entry name" value="REC"/>
    <property type="match status" value="1"/>
</dbReference>
<dbReference type="InterPro" id="IPR003593">
    <property type="entry name" value="AAA+_ATPase"/>
</dbReference>
<evidence type="ECO:0000256" key="7">
    <source>
        <dbReference type="ARBA" id="ARBA00023163"/>
    </source>
</evidence>
<evidence type="ECO:0000256" key="5">
    <source>
        <dbReference type="ARBA" id="ARBA00023015"/>
    </source>
</evidence>
<dbReference type="EMBL" id="BAYX01000003">
    <property type="protein sequence ID" value="GAJ92344.1"/>
    <property type="molecule type" value="Genomic_DNA"/>
</dbReference>
<evidence type="ECO:0000256" key="9">
    <source>
        <dbReference type="ARBA" id="ARBA00067650"/>
    </source>
</evidence>
<dbReference type="Gene3D" id="3.40.50.2300">
    <property type="match status" value="1"/>
</dbReference>
<evidence type="ECO:0000313" key="13">
    <source>
        <dbReference type="EMBL" id="GAJ92344.1"/>
    </source>
</evidence>
<dbReference type="PROSITE" id="PS00688">
    <property type="entry name" value="SIGMA54_INTERACT_3"/>
    <property type="match status" value="1"/>
</dbReference>
<evidence type="ECO:0000256" key="3">
    <source>
        <dbReference type="ARBA" id="ARBA00022840"/>
    </source>
</evidence>
<keyword evidence="1 10" id="KW-0597">Phosphoprotein</keyword>
<dbReference type="InterPro" id="IPR025944">
    <property type="entry name" value="Sigma_54_int_dom_CS"/>
</dbReference>
<evidence type="ECO:0000256" key="1">
    <source>
        <dbReference type="ARBA" id="ARBA00022553"/>
    </source>
</evidence>
<dbReference type="SUPFAM" id="SSF52172">
    <property type="entry name" value="CheY-like"/>
    <property type="match status" value="1"/>
</dbReference>
<reference evidence="13 14" key="1">
    <citation type="submission" date="2014-05" db="EMBL/GenBank/DDBJ databases">
        <title>Whole genome shotgun sequence of Rhizobium rhizogenes NBRC 13257.</title>
        <authorList>
            <person name="Katano-Makiyama Y."/>
            <person name="Hosoyama A."/>
            <person name="Hashimoto M."/>
            <person name="Hosoyama Y."/>
            <person name="Noguchi M."/>
            <person name="Tsuchikane K."/>
            <person name="Kimura A."/>
            <person name="Ohji S."/>
            <person name="Ichikawa N."/>
            <person name="Yamazoe A."/>
            <person name="Fujita N."/>
        </authorList>
    </citation>
    <scope>NUCLEOTIDE SEQUENCE [LARGE SCALE GENOMIC DNA]</scope>
    <source>
        <strain evidence="13 14">NBRC 13257</strain>
    </source>
</reference>